<evidence type="ECO:0000313" key="2">
    <source>
        <dbReference type="Proteomes" id="UP000018851"/>
    </source>
</evidence>
<dbReference type="OrthoDB" id="7478657at2"/>
<dbReference type="Proteomes" id="UP000018851">
    <property type="component" value="Chromosome"/>
</dbReference>
<dbReference type="AlphaFoldDB" id="W0AG83"/>
<dbReference type="PATRIC" id="fig|1123269.5.peg.3793"/>
<dbReference type="HOGENOM" id="CLU_2358261_0_0_5"/>
<evidence type="ECO:0000313" key="1">
    <source>
        <dbReference type="EMBL" id="AHE55537.1"/>
    </source>
</evidence>
<accession>W0AG83</accession>
<reference evidence="1 2" key="1">
    <citation type="submission" date="2013-07" db="EMBL/GenBank/DDBJ databases">
        <title>Completed genome of Sphingomonas sanxanigenens NX02.</title>
        <authorList>
            <person name="Ma T."/>
            <person name="Huang H."/>
            <person name="Wu M."/>
            <person name="Li X."/>
            <person name="Li G."/>
        </authorList>
    </citation>
    <scope>NUCLEOTIDE SEQUENCE [LARGE SCALE GENOMIC DNA]</scope>
    <source>
        <strain evidence="1 2">NX02</strain>
    </source>
</reference>
<proteinExistence type="predicted"/>
<evidence type="ECO:0008006" key="3">
    <source>
        <dbReference type="Google" id="ProtNLM"/>
    </source>
</evidence>
<keyword evidence="2" id="KW-1185">Reference proteome</keyword>
<dbReference type="STRING" id="1123269.NX02_19385"/>
<protein>
    <recommendedName>
        <fullName evidence="3">Phage tail assembly chaperone</fullName>
    </recommendedName>
</protein>
<organism evidence="1 2">
    <name type="scientific">Sphingomonas sanxanigenens DSM 19645 = NX02</name>
    <dbReference type="NCBI Taxonomy" id="1123269"/>
    <lineage>
        <taxon>Bacteria</taxon>
        <taxon>Pseudomonadati</taxon>
        <taxon>Pseudomonadota</taxon>
        <taxon>Alphaproteobacteria</taxon>
        <taxon>Sphingomonadales</taxon>
        <taxon>Sphingomonadaceae</taxon>
        <taxon>Sphingomonas</taxon>
    </lineage>
</organism>
<dbReference type="KEGG" id="ssan:NX02_19385"/>
<gene>
    <name evidence="1" type="ORF">NX02_19385</name>
</gene>
<dbReference type="RefSeq" id="WP_025293704.1">
    <property type="nucleotide sequence ID" value="NZ_CP006644.1"/>
</dbReference>
<name>W0AG83_9SPHN</name>
<dbReference type="EMBL" id="CP006644">
    <property type="protein sequence ID" value="AHE55537.1"/>
    <property type="molecule type" value="Genomic_DNA"/>
</dbReference>
<sequence>MRWGFEPDAFWKQTPASFAAAVQGRVEAAEEAIEESYFNAWATERFAREKKLKAFQHYAADLKPKRPKTPKELLTMFKGFGDKVRIKRAASAPSKS</sequence>